<dbReference type="VEuPathDB" id="CryptoDB:cubi_00044"/>
<keyword evidence="2" id="KW-1185">Reference proteome</keyword>
<dbReference type="RefSeq" id="XP_028875637.1">
    <property type="nucleotide sequence ID" value="XM_029017058.1"/>
</dbReference>
<dbReference type="EMBL" id="LRBP01000009">
    <property type="protein sequence ID" value="OII74491.1"/>
    <property type="molecule type" value="Genomic_DNA"/>
</dbReference>
<accession>A0A1J4MM06</accession>
<dbReference type="OrthoDB" id="341526at2759"/>
<name>A0A1J4MM06_9CRYT</name>
<gene>
    <name evidence="1" type="ORF">cubi_00044</name>
</gene>
<reference evidence="1 2" key="1">
    <citation type="submission" date="2016-10" db="EMBL/GenBank/DDBJ databases">
        <title>Reductive evolution of mitochondrial metabolism and differential evolution of invasion-related proteins in Cryptosporidium.</title>
        <authorList>
            <person name="Liu S."/>
            <person name="Roellig D.M."/>
            <person name="Guo Y."/>
            <person name="Li N."/>
            <person name="Frace M.A."/>
            <person name="Tang K."/>
            <person name="Zhang L."/>
            <person name="Feng Y."/>
            <person name="Xiao L."/>
        </authorList>
    </citation>
    <scope>NUCLEOTIDE SEQUENCE [LARGE SCALE GENOMIC DNA]</scope>
    <source>
        <strain evidence="1">39726</strain>
    </source>
</reference>
<sequence length="291" mass="33999">MGEFVVVGSSLLEEKLMKFFDERIKTKKVNKINAFIMKINEYKFDLTSKLQKDESNGEQLVVPKCKIEEEIEIPFDQILLSRKDSFGVVSTGELFNHICQFLRSDQRMNNYKDEFGIILISGLYFSKHLSLIICIPNTIIKEMEIHNFSELNFRQMIQKDSKKSSKYVKLFNYSSNVCKIKPSTQSIRCPYQYKDTVFKIKSLTLSSSSYDTIGLFMEKQLTCIKIIIDIIPIKQRFRDITSVLTTPSFYLFNLQNNHNLLINWSPDQSCTKINRVLYTSLLVSFLKYPPF</sequence>
<dbReference type="GeneID" id="39976837"/>
<evidence type="ECO:0000313" key="1">
    <source>
        <dbReference type="EMBL" id="OII74491.1"/>
    </source>
</evidence>
<comment type="caution">
    <text evidence="1">The sequence shown here is derived from an EMBL/GenBank/DDBJ whole genome shotgun (WGS) entry which is preliminary data.</text>
</comment>
<dbReference type="AlphaFoldDB" id="A0A1J4MM06"/>
<protein>
    <submittedName>
        <fullName evidence="1">Uncharacterized protein</fullName>
    </submittedName>
</protein>
<dbReference type="Proteomes" id="UP000186176">
    <property type="component" value="Unassembled WGS sequence"/>
</dbReference>
<proteinExistence type="predicted"/>
<evidence type="ECO:0000313" key="2">
    <source>
        <dbReference type="Proteomes" id="UP000186176"/>
    </source>
</evidence>
<organism evidence="1 2">
    <name type="scientific">Cryptosporidium ubiquitum</name>
    <dbReference type="NCBI Taxonomy" id="857276"/>
    <lineage>
        <taxon>Eukaryota</taxon>
        <taxon>Sar</taxon>
        <taxon>Alveolata</taxon>
        <taxon>Apicomplexa</taxon>
        <taxon>Conoidasida</taxon>
        <taxon>Coccidia</taxon>
        <taxon>Eucoccidiorida</taxon>
        <taxon>Eimeriorina</taxon>
        <taxon>Cryptosporidiidae</taxon>
        <taxon>Cryptosporidium</taxon>
    </lineage>
</organism>